<evidence type="ECO:0000313" key="2">
    <source>
        <dbReference type="Proteomes" id="UP000292087"/>
    </source>
</evidence>
<dbReference type="Proteomes" id="UP000292087">
    <property type="component" value="Unassembled WGS sequence"/>
</dbReference>
<dbReference type="RefSeq" id="WP_130523747.1">
    <property type="nucleotide sequence ID" value="NZ_SHLZ01000002.1"/>
</dbReference>
<name>A0A4Q8LSL5_9GAMM</name>
<gene>
    <name evidence="1" type="ORF">EA656_11115</name>
</gene>
<evidence type="ECO:0000313" key="1">
    <source>
        <dbReference type="EMBL" id="TAA34294.1"/>
    </source>
</evidence>
<dbReference type="AlphaFoldDB" id="A0A4Q8LSL5"/>
<protein>
    <submittedName>
        <fullName evidence="1">Uncharacterized protein</fullName>
    </submittedName>
</protein>
<comment type="caution">
    <text evidence="1">The sequence shown here is derived from an EMBL/GenBank/DDBJ whole genome shotgun (WGS) entry which is preliminary data.</text>
</comment>
<reference evidence="1 2" key="1">
    <citation type="submission" date="2019-02" db="EMBL/GenBank/DDBJ databases">
        <title>WGS of Pseudoxanthomonas species novum from clinical isolates.</title>
        <authorList>
            <person name="Bernier A.-M."/>
            <person name="Bernard K."/>
            <person name="Vachon A."/>
        </authorList>
    </citation>
    <scope>NUCLEOTIDE SEQUENCE [LARGE SCALE GENOMIC DNA]</scope>
    <source>
        <strain evidence="1 2">NML140781</strain>
    </source>
</reference>
<dbReference type="EMBL" id="SHMF01000003">
    <property type="protein sequence ID" value="TAA34294.1"/>
    <property type="molecule type" value="Genomic_DNA"/>
</dbReference>
<accession>A0A4Q8LSL5</accession>
<organism evidence="1 2">
    <name type="scientific">Pseudoxanthomonas winnipegensis</name>
    <dbReference type="NCBI Taxonomy" id="2480810"/>
    <lineage>
        <taxon>Bacteria</taxon>
        <taxon>Pseudomonadati</taxon>
        <taxon>Pseudomonadota</taxon>
        <taxon>Gammaproteobacteria</taxon>
        <taxon>Lysobacterales</taxon>
        <taxon>Lysobacteraceae</taxon>
        <taxon>Pseudoxanthomonas</taxon>
    </lineage>
</organism>
<proteinExistence type="predicted"/>
<sequence length="571" mass="64423">MLQIATGKLFTRSPRLENLLRGTLYTNAFIVRDESIETAAGRLLPSSSYSIRPFGLVYEFTERIEDEGEGKPGILVSSTADPYLHDYAVLVSFALNCICTPDFDLARRLTSGEQGLSTRVAPHVLVRRFFDKQYGCKPEDLQFLASFIGQVIGLRRTTFLGVMRSIRTYVNAMHRIADDLELAYALLVASVESLAQDFDGHQSDWLSVDERKRNAVDAALRGVDEAAAERVRQALLEVEHVALARRFREFAIAHTPSSFFRESVESPGRRLGRSDLLAVLGTAYASRSKYVHQIRRLPDMVSLPHDHSETVIDGRAVHLTLQGLSRLMRSVIVEFVMRQPTIDVEPYDYQLERWGVVQMRMAPQYWMGSSEGDITGKGREKLEGFLEQLESCLLRERGATLTDLRPVLTLAAEFATSLKKPLQRPYLALYTLFNLYLPEHEKMPVSPSLRALVEKELDVPSPEAMISFAFYGQAISWSLQSHQEAVDTYFRRRASASGIRFPRLFDAAITLELAERYRKAGDMDRCRAMVALAVENHPGHAGLLGFEAQIDPEASIRWHDVLLPQEQPDKA</sequence>